<feature type="transmembrane region" description="Helical" evidence="9">
    <location>
        <begin position="365"/>
        <end position="385"/>
    </location>
</feature>
<dbReference type="SUPFAM" id="SSF49478">
    <property type="entry name" value="Cna protein B-type domain"/>
    <property type="match status" value="1"/>
</dbReference>
<sequence>MQNTGNRLVLLGGQGVAQAAVTTQSPVALDQSRPHYTHRQILEIMAGLMMAMLTAMISTSVVSTALPTIVGDLGGQDQLSWVASASLLTMTASTPLWGKLSDIFGRKLMFQGALTLFVLASVGAGLSQSIGQLIAARAFQGLGVGGLSALAQVILGDVVDPRQRGRYAGFMGAVFGVATVAGPLLGGFIVDTDGLGWRWCFYVCIPLAVIAFLVIQRVLKLPKVKRDTRIDVFGAFTITGSATALMLLLSLGGKEFDWNSPWTYALAGVSVLLVLLSIVAERVARDPILPPRLFRNRTFVLAAIASLCVGVAMFGAMIYLPQYLQIVKGMSPTASGLMTLPLVIGMFVTSTGSGQFVTRTGRYKIFPVLGLVFVAAAMFLLSQMHSDTSKVIIGADGAVLGVGLGLTLQILILAAQNAARIEDLAATTAGVSFFRNLGGAMGVAAFGAILSNRLTAELKDSLASAHVRPPAGGASLGSPEQVHHLPEPFKHLVLESFTKALESVFLVGIPVAVLGFIAVLALKELPLRGSGKTKKDADEPATPTPAAAAETATVPDAPVAGRHAARTNGHPVEQELVGVAAANHMEPLPTADQAVPIRVATTAPAPNGLAAPIHTQLFDQPPPEPAPGGGRIRGFVRGGDGSPVQAAALTLIDVTGHQLGRAFTGDDGSYAMPAPGSGTYVLIAAAGDHEPQAATLVVGDKPLEFDLLLAGNGGLAGRVRGKEGAPIEGAMVVVTDVRGEVVGTVRTGADGSYSLKDVVSGAYTIAVSAAGHRPAAAPVQIAGTGQTRHDVELLPGASVRGTVRNAAGEPLGDARVTLVDGAGNVVAMVITAPDGEYAFADLTGGQYTVIASGYPPVATALSLGGGGLDGHDLQLGFPEE</sequence>
<dbReference type="SUPFAM" id="SSF103473">
    <property type="entry name" value="MFS general substrate transporter"/>
    <property type="match status" value="1"/>
</dbReference>
<evidence type="ECO:0000256" key="6">
    <source>
        <dbReference type="ARBA" id="ARBA00022989"/>
    </source>
</evidence>
<evidence type="ECO:0000259" key="10">
    <source>
        <dbReference type="PROSITE" id="PS50850"/>
    </source>
</evidence>
<dbReference type="PANTHER" id="PTHR23501">
    <property type="entry name" value="MAJOR FACILITATOR SUPERFAMILY"/>
    <property type="match status" value="1"/>
</dbReference>
<dbReference type="GO" id="GO:0005886">
    <property type="term" value="C:plasma membrane"/>
    <property type="evidence" value="ECO:0007669"/>
    <property type="project" value="UniProtKB-SubCell"/>
</dbReference>
<dbReference type="Gene3D" id="2.60.40.10">
    <property type="entry name" value="Immunoglobulins"/>
    <property type="match status" value="1"/>
</dbReference>
<keyword evidence="7 9" id="KW-0472">Membrane</keyword>
<dbReference type="Gene3D" id="2.60.40.1120">
    <property type="entry name" value="Carboxypeptidase-like, regulatory domain"/>
    <property type="match status" value="1"/>
</dbReference>
<dbReference type="InterPro" id="IPR011701">
    <property type="entry name" value="MFS"/>
</dbReference>
<organism evidence="11 12">
    <name type="scientific">Actinomadura barringtoniae</name>
    <dbReference type="NCBI Taxonomy" id="1427535"/>
    <lineage>
        <taxon>Bacteria</taxon>
        <taxon>Bacillati</taxon>
        <taxon>Actinomycetota</taxon>
        <taxon>Actinomycetes</taxon>
        <taxon>Streptosporangiales</taxon>
        <taxon>Thermomonosporaceae</taxon>
        <taxon>Actinomadura</taxon>
    </lineage>
</organism>
<evidence type="ECO:0000256" key="9">
    <source>
        <dbReference type="SAM" id="Phobius"/>
    </source>
</evidence>
<evidence type="ECO:0000256" key="5">
    <source>
        <dbReference type="ARBA" id="ARBA00022692"/>
    </source>
</evidence>
<dbReference type="InterPro" id="IPR036259">
    <property type="entry name" value="MFS_trans_sf"/>
</dbReference>
<evidence type="ECO:0000256" key="4">
    <source>
        <dbReference type="ARBA" id="ARBA00022475"/>
    </source>
</evidence>
<dbReference type="PRINTS" id="PR01035">
    <property type="entry name" value="TCRTETA"/>
</dbReference>
<keyword evidence="12" id="KW-1185">Reference proteome</keyword>
<feature type="transmembrane region" description="Helical" evidence="9">
    <location>
        <begin position="230"/>
        <end position="249"/>
    </location>
</feature>
<feature type="transmembrane region" description="Helical" evidence="9">
    <location>
        <begin position="196"/>
        <end position="218"/>
    </location>
</feature>
<accession>A0A939TCL8</accession>
<dbReference type="PANTHER" id="PTHR23501:SF197">
    <property type="entry name" value="COMD"/>
    <property type="match status" value="1"/>
</dbReference>
<feature type="transmembrane region" description="Helical" evidence="9">
    <location>
        <begin position="167"/>
        <end position="190"/>
    </location>
</feature>
<proteinExistence type="inferred from homology"/>
<feature type="transmembrane region" description="Helical" evidence="9">
    <location>
        <begin position="134"/>
        <end position="155"/>
    </location>
</feature>
<feature type="transmembrane region" description="Helical" evidence="9">
    <location>
        <begin position="299"/>
        <end position="320"/>
    </location>
</feature>
<dbReference type="GO" id="GO:0005975">
    <property type="term" value="P:carbohydrate metabolic process"/>
    <property type="evidence" value="ECO:0007669"/>
    <property type="project" value="UniProtKB-ARBA"/>
</dbReference>
<evidence type="ECO:0000256" key="1">
    <source>
        <dbReference type="ARBA" id="ARBA00004651"/>
    </source>
</evidence>
<dbReference type="EMBL" id="JAGEOJ010000013">
    <property type="protein sequence ID" value="MBO2451390.1"/>
    <property type="molecule type" value="Genomic_DNA"/>
</dbReference>
<feature type="domain" description="Major facilitator superfamily (MFS) profile" evidence="10">
    <location>
        <begin position="44"/>
        <end position="527"/>
    </location>
</feature>
<dbReference type="InterPro" id="IPR020846">
    <property type="entry name" value="MFS_dom"/>
</dbReference>
<keyword evidence="5 9" id="KW-0812">Transmembrane</keyword>
<comment type="similarity">
    <text evidence="2">Belongs to the major facilitator superfamily. TCR/Tet family.</text>
</comment>
<dbReference type="InterPro" id="IPR008969">
    <property type="entry name" value="CarboxyPept-like_regulatory"/>
</dbReference>
<reference evidence="11" key="1">
    <citation type="submission" date="2021-03" db="EMBL/GenBank/DDBJ databases">
        <authorList>
            <person name="Kanchanasin P."/>
            <person name="Saeng-In P."/>
            <person name="Phongsopitanun W."/>
            <person name="Yuki M."/>
            <person name="Kudo T."/>
            <person name="Ohkuma M."/>
            <person name="Tanasupawat S."/>
        </authorList>
    </citation>
    <scope>NUCLEOTIDE SEQUENCE</scope>
    <source>
        <strain evidence="11">GKU 128</strain>
    </source>
</reference>
<feature type="transmembrane region" description="Helical" evidence="9">
    <location>
        <begin position="78"/>
        <end position="96"/>
    </location>
</feature>
<evidence type="ECO:0000313" key="11">
    <source>
        <dbReference type="EMBL" id="MBO2451390.1"/>
    </source>
</evidence>
<dbReference type="SUPFAM" id="SSF49464">
    <property type="entry name" value="Carboxypeptidase regulatory domain-like"/>
    <property type="match status" value="2"/>
</dbReference>
<dbReference type="Pfam" id="PF07690">
    <property type="entry name" value="MFS_1"/>
    <property type="match status" value="1"/>
</dbReference>
<evidence type="ECO:0000256" key="2">
    <source>
        <dbReference type="ARBA" id="ARBA00007520"/>
    </source>
</evidence>
<protein>
    <submittedName>
        <fullName evidence="11">MFS transporter</fullName>
    </submittedName>
</protein>
<dbReference type="Pfam" id="PF13620">
    <property type="entry name" value="CarboxypepD_reg"/>
    <property type="match status" value="2"/>
</dbReference>
<dbReference type="InterPro" id="IPR001958">
    <property type="entry name" value="Tet-R_TetA/multi-R_MdtG-like"/>
</dbReference>
<dbReference type="Gene3D" id="1.20.1720.10">
    <property type="entry name" value="Multidrug resistance protein D"/>
    <property type="match status" value="1"/>
</dbReference>
<feature type="transmembrane region" description="Helical" evidence="9">
    <location>
        <begin position="391"/>
        <end position="412"/>
    </location>
</feature>
<dbReference type="FunFam" id="1.20.1720.10:FF:000004">
    <property type="entry name" value="EmrB/QacA family drug resistance transporter"/>
    <property type="match status" value="1"/>
</dbReference>
<name>A0A939TCL8_9ACTN</name>
<dbReference type="GO" id="GO:0022857">
    <property type="term" value="F:transmembrane transporter activity"/>
    <property type="evidence" value="ECO:0007669"/>
    <property type="project" value="InterPro"/>
</dbReference>
<dbReference type="Gene3D" id="1.20.1250.20">
    <property type="entry name" value="MFS general substrate transporter like domains"/>
    <property type="match status" value="1"/>
</dbReference>
<feature type="transmembrane region" description="Helical" evidence="9">
    <location>
        <begin position="41"/>
        <end position="66"/>
    </location>
</feature>
<keyword evidence="4" id="KW-1003">Cell membrane</keyword>
<comment type="caution">
    <text evidence="11">The sequence shown here is derived from an EMBL/GenBank/DDBJ whole genome shotgun (WGS) entry which is preliminary data.</text>
</comment>
<evidence type="ECO:0000313" key="12">
    <source>
        <dbReference type="Proteomes" id="UP000669179"/>
    </source>
</evidence>
<feature type="transmembrane region" description="Helical" evidence="9">
    <location>
        <begin position="503"/>
        <end position="522"/>
    </location>
</feature>
<dbReference type="CDD" id="cd17502">
    <property type="entry name" value="MFS_Azr1_MDR_like"/>
    <property type="match status" value="1"/>
</dbReference>
<dbReference type="PROSITE" id="PS50850">
    <property type="entry name" value="MFS"/>
    <property type="match status" value="1"/>
</dbReference>
<feature type="transmembrane region" description="Helical" evidence="9">
    <location>
        <begin position="108"/>
        <end position="128"/>
    </location>
</feature>
<feature type="compositionally biased region" description="Low complexity" evidence="8">
    <location>
        <begin position="540"/>
        <end position="555"/>
    </location>
</feature>
<comment type="subcellular location">
    <subcellularLocation>
        <location evidence="1">Cell membrane</location>
        <topology evidence="1">Multi-pass membrane protein</topology>
    </subcellularLocation>
</comment>
<evidence type="ECO:0000256" key="7">
    <source>
        <dbReference type="ARBA" id="ARBA00023136"/>
    </source>
</evidence>
<keyword evidence="3" id="KW-0813">Transport</keyword>
<dbReference type="Proteomes" id="UP000669179">
    <property type="component" value="Unassembled WGS sequence"/>
</dbReference>
<dbReference type="InterPro" id="IPR013783">
    <property type="entry name" value="Ig-like_fold"/>
</dbReference>
<evidence type="ECO:0000256" key="3">
    <source>
        <dbReference type="ARBA" id="ARBA00022448"/>
    </source>
</evidence>
<feature type="transmembrane region" description="Helical" evidence="9">
    <location>
        <begin position="340"/>
        <end position="358"/>
    </location>
</feature>
<dbReference type="AlphaFoldDB" id="A0A939TCL8"/>
<feature type="region of interest" description="Disordered" evidence="8">
    <location>
        <begin position="529"/>
        <end position="555"/>
    </location>
</feature>
<feature type="transmembrane region" description="Helical" evidence="9">
    <location>
        <begin position="261"/>
        <end position="279"/>
    </location>
</feature>
<keyword evidence="6 9" id="KW-1133">Transmembrane helix</keyword>
<gene>
    <name evidence="11" type="ORF">J4573_30170</name>
</gene>
<evidence type="ECO:0000256" key="8">
    <source>
        <dbReference type="SAM" id="MobiDB-lite"/>
    </source>
</evidence>